<dbReference type="AlphaFoldDB" id="A0A0G4NYH4"/>
<sequence length="153" mass="17671">MHHFQRLNVAFSRGQYALYFLYNRILIDYNIFVGPPLLIALMEFAKSNRLVHAMLEPLAESFPDLPTLNHDIQKANKSYEACHSSPKSESTSFCRLSRTLMHRCRSRTLYYPGVPSVLKICTTYLAGFIIENVVNNEESWFGCNRCSLEDVTR</sequence>
<evidence type="ECO:0000313" key="1">
    <source>
        <dbReference type="EMBL" id="CRL19120.1"/>
    </source>
</evidence>
<protein>
    <submittedName>
        <fullName evidence="1">Str. FM013</fullName>
    </submittedName>
</protein>
<proteinExistence type="predicted"/>
<accession>A0A0G4NYH4</accession>
<dbReference type="EMBL" id="HG793135">
    <property type="protein sequence ID" value="CRL19120.1"/>
    <property type="molecule type" value="Genomic_DNA"/>
</dbReference>
<dbReference type="Proteomes" id="UP000053732">
    <property type="component" value="Unassembled WGS sequence"/>
</dbReference>
<reference evidence="1 2" key="1">
    <citation type="journal article" date="2014" name="Nat. Commun.">
        <title>Multiple recent horizontal transfers of a large genomic region in cheese making fungi.</title>
        <authorList>
            <person name="Cheeseman K."/>
            <person name="Ropars J."/>
            <person name="Renault P."/>
            <person name="Dupont J."/>
            <person name="Gouzy J."/>
            <person name="Branca A."/>
            <person name="Abraham A.L."/>
            <person name="Ceppi M."/>
            <person name="Conseiller E."/>
            <person name="Debuchy R."/>
            <person name="Malagnac F."/>
            <person name="Goarin A."/>
            <person name="Silar P."/>
            <person name="Lacoste S."/>
            <person name="Sallet E."/>
            <person name="Bensimon A."/>
            <person name="Giraud T."/>
            <person name="Brygoo Y."/>
        </authorList>
    </citation>
    <scope>NUCLEOTIDE SEQUENCE [LARGE SCALE GENOMIC DNA]</scope>
    <source>
        <strain evidence="2">FM 013</strain>
    </source>
</reference>
<evidence type="ECO:0000313" key="2">
    <source>
        <dbReference type="Proteomes" id="UP000053732"/>
    </source>
</evidence>
<name>A0A0G4NYH4_PENC3</name>
<gene>
    <name evidence="1" type="ORF">PCAMFM013_S002g000990</name>
</gene>
<keyword evidence="2" id="KW-1185">Reference proteome</keyword>
<organism evidence="1 2">
    <name type="scientific">Penicillium camemberti (strain FM 013)</name>
    <dbReference type="NCBI Taxonomy" id="1429867"/>
    <lineage>
        <taxon>Eukaryota</taxon>
        <taxon>Fungi</taxon>
        <taxon>Dikarya</taxon>
        <taxon>Ascomycota</taxon>
        <taxon>Pezizomycotina</taxon>
        <taxon>Eurotiomycetes</taxon>
        <taxon>Eurotiomycetidae</taxon>
        <taxon>Eurotiales</taxon>
        <taxon>Aspergillaceae</taxon>
        <taxon>Penicillium</taxon>
    </lineage>
</organism>